<evidence type="ECO:0000313" key="1">
    <source>
        <dbReference type="EMBL" id="MDV6234494.1"/>
    </source>
</evidence>
<name>A0AAE4QLB3_9LEPT</name>
<sequence length="236" mass="26332">MSMYSVSNIPTKKILFLLYFCFSCSILENGLENPEKLANKKLEKDLNDIILAGIAQIPPCRPGLVNEPGVWLDSNHANYYKSPYIGTLVSGTTFCFGYSSNNGLGIFVTFDYPEAGKYKIQIFNELEQGFGRRMVGGLLKQDIETISMGDLYDYEESLAQLPDIVYPPFDTLYPICTLPRTEEQVNCIDDATSGSLRRSLMIALYSYSTGGITITCTGACNFSFPHRARIVISKEQ</sequence>
<protein>
    <submittedName>
        <fullName evidence="1">Uncharacterized protein</fullName>
    </submittedName>
</protein>
<dbReference type="EMBL" id="NPEF02000002">
    <property type="protein sequence ID" value="MDV6234494.1"/>
    <property type="molecule type" value="Genomic_DNA"/>
</dbReference>
<dbReference type="Proteomes" id="UP000232122">
    <property type="component" value="Unassembled WGS sequence"/>
</dbReference>
<keyword evidence="2" id="KW-1185">Reference proteome</keyword>
<accession>A0AAE4QLB3</accession>
<gene>
    <name evidence="1" type="ORF">CH379_002495</name>
</gene>
<proteinExistence type="predicted"/>
<organism evidence="1 2">
    <name type="scientific">Leptospira ellisii</name>
    <dbReference type="NCBI Taxonomy" id="2023197"/>
    <lineage>
        <taxon>Bacteria</taxon>
        <taxon>Pseudomonadati</taxon>
        <taxon>Spirochaetota</taxon>
        <taxon>Spirochaetia</taxon>
        <taxon>Leptospirales</taxon>
        <taxon>Leptospiraceae</taxon>
        <taxon>Leptospira</taxon>
    </lineage>
</organism>
<dbReference type="AlphaFoldDB" id="A0AAE4QLB3"/>
<comment type="caution">
    <text evidence="1">The sequence shown here is derived from an EMBL/GenBank/DDBJ whole genome shotgun (WGS) entry which is preliminary data.</text>
</comment>
<reference evidence="1 2" key="1">
    <citation type="journal article" date="2018" name="Microb. Genom.">
        <title>Deciphering the unexplored Leptospira diversity from soils uncovers genomic evolution to virulence.</title>
        <authorList>
            <person name="Thibeaux R."/>
            <person name="Iraola G."/>
            <person name="Ferres I."/>
            <person name="Bierque E."/>
            <person name="Girault D."/>
            <person name="Soupe-Gilbert M.E."/>
            <person name="Picardeau M."/>
            <person name="Goarant C."/>
        </authorList>
    </citation>
    <scope>NUCLEOTIDE SEQUENCE [LARGE SCALE GENOMIC DNA]</scope>
    <source>
        <strain evidence="1 2">ATI7-C-A5</strain>
    </source>
</reference>
<dbReference type="RefSeq" id="WP_317572040.1">
    <property type="nucleotide sequence ID" value="NZ_NPEF02000002.1"/>
</dbReference>
<evidence type="ECO:0000313" key="2">
    <source>
        <dbReference type="Proteomes" id="UP000232122"/>
    </source>
</evidence>